<comment type="caution">
    <text evidence="3">The sequence shown here is derived from an EMBL/GenBank/DDBJ whole genome shotgun (WGS) entry which is preliminary data.</text>
</comment>
<dbReference type="PANTHER" id="PTHR31528">
    <property type="entry name" value="4-AMINO-5-HYDROXYMETHYL-2-METHYLPYRIMIDINE PHOSPHATE SYNTHASE THI11-RELATED"/>
    <property type="match status" value="1"/>
</dbReference>
<dbReference type="GO" id="GO:0009228">
    <property type="term" value="P:thiamine biosynthetic process"/>
    <property type="evidence" value="ECO:0007669"/>
    <property type="project" value="InterPro"/>
</dbReference>
<dbReference type="EMBL" id="VJXR01000006">
    <property type="protein sequence ID" value="TRW46810.1"/>
    <property type="molecule type" value="Genomic_DNA"/>
</dbReference>
<reference evidence="3 4" key="1">
    <citation type="submission" date="2019-07" db="EMBL/GenBank/DDBJ databases">
        <title>Georgenia wutianyii sp. nov. and Georgenia *** sp. nov. isolated from plateau pika (Ochotona curzoniae) in the Qinghai-Tibet plateau of China.</title>
        <authorList>
            <person name="Tian Z."/>
        </authorList>
    </citation>
    <scope>NUCLEOTIDE SEQUENCE [LARGE SCALE GENOMIC DNA]</scope>
    <source>
        <strain evidence="3 4">Z446</strain>
    </source>
</reference>
<feature type="domain" description="SsuA/THI5-like" evidence="2">
    <location>
        <begin position="60"/>
        <end position="274"/>
    </location>
</feature>
<sequence length="352" mass="35536">MTVRARLAAAVGLAALTLAACAAPPTGEPSDAQTTAGAGGASPDAAGAVTVGLTYVPDIQFAPFYVADAKGYYDEAGVDVTLRHHGQSEQLFTAIAAGQEDLVVAGGDEMLQARSQDVPLLSVATLYQEYPVVLIVPADSPITSPADLAGHSVGVPGPFGETYFGLLALLGAAGLTEADVDVEHIGFTQQAALAAGHVDAVMGFVNNDAVNFAGAGMAVRTIEIPPNADGVTPLVGIGLGVLDETAAARPDDVAAVVEATLRGAADVAADPAAAVELAAEYVPDLDRPDRQQAALATLEATVPLYGEASGFGAQDPATWAAMVAFMTERGLLEADVDAADAWTAKFLPAATN</sequence>
<dbReference type="AlphaFoldDB" id="A0A552WVE9"/>
<feature type="chain" id="PRO_5039179900" evidence="1">
    <location>
        <begin position="23"/>
        <end position="352"/>
    </location>
</feature>
<organism evidence="3 4">
    <name type="scientific">Georgenia yuyongxinii</name>
    <dbReference type="NCBI Taxonomy" id="2589797"/>
    <lineage>
        <taxon>Bacteria</taxon>
        <taxon>Bacillati</taxon>
        <taxon>Actinomycetota</taxon>
        <taxon>Actinomycetes</taxon>
        <taxon>Micrococcales</taxon>
        <taxon>Bogoriellaceae</taxon>
        <taxon>Georgenia</taxon>
    </lineage>
</organism>
<evidence type="ECO:0000313" key="4">
    <source>
        <dbReference type="Proteomes" id="UP000318693"/>
    </source>
</evidence>
<name>A0A552WVE9_9MICO</name>
<dbReference type="PANTHER" id="PTHR31528:SF15">
    <property type="entry name" value="RIBOFLAVIN-BINDING PROTEIN RIBY"/>
    <property type="match status" value="1"/>
</dbReference>
<dbReference type="Gene3D" id="3.40.190.10">
    <property type="entry name" value="Periplasmic binding protein-like II"/>
    <property type="match status" value="2"/>
</dbReference>
<dbReference type="SUPFAM" id="SSF53850">
    <property type="entry name" value="Periplasmic binding protein-like II"/>
    <property type="match status" value="1"/>
</dbReference>
<keyword evidence="4" id="KW-1185">Reference proteome</keyword>
<evidence type="ECO:0000313" key="3">
    <source>
        <dbReference type="EMBL" id="TRW46810.1"/>
    </source>
</evidence>
<proteinExistence type="predicted"/>
<keyword evidence="1" id="KW-0732">Signal</keyword>
<protein>
    <submittedName>
        <fullName evidence="3">ABC transporter substrate-binding protein</fullName>
    </submittedName>
</protein>
<dbReference type="Proteomes" id="UP000318693">
    <property type="component" value="Unassembled WGS sequence"/>
</dbReference>
<gene>
    <name evidence="3" type="ORF">FJ693_03585</name>
</gene>
<accession>A0A552WVE9</accession>
<dbReference type="InterPro" id="IPR015168">
    <property type="entry name" value="SsuA/THI5"/>
</dbReference>
<dbReference type="Pfam" id="PF09084">
    <property type="entry name" value="NMT1"/>
    <property type="match status" value="1"/>
</dbReference>
<evidence type="ECO:0000256" key="1">
    <source>
        <dbReference type="SAM" id="SignalP"/>
    </source>
</evidence>
<dbReference type="InterPro" id="IPR027939">
    <property type="entry name" value="NMT1/THI5"/>
</dbReference>
<feature type="signal peptide" evidence="1">
    <location>
        <begin position="1"/>
        <end position="22"/>
    </location>
</feature>
<dbReference type="PROSITE" id="PS51257">
    <property type="entry name" value="PROKAR_LIPOPROTEIN"/>
    <property type="match status" value="1"/>
</dbReference>
<evidence type="ECO:0000259" key="2">
    <source>
        <dbReference type="Pfam" id="PF09084"/>
    </source>
</evidence>
<dbReference type="RefSeq" id="WP_143417169.1">
    <property type="nucleotide sequence ID" value="NZ_VJXR01000006.1"/>
</dbReference>